<dbReference type="Pfam" id="PF00005">
    <property type="entry name" value="ABC_tran"/>
    <property type="match status" value="1"/>
</dbReference>
<reference evidence="7" key="2">
    <citation type="journal article" date="2010" name="Glycobiology">
        <title>Protein tyrosine O-glycosylation--a rather unexplored prokaryotic glycosylation system.</title>
        <authorList>
            <person name="Zarschler K."/>
            <person name="Janesch B."/>
            <person name="Pabst M."/>
            <person name="Altmann F."/>
            <person name="Messner P."/>
            <person name="Schaeffer C."/>
        </authorList>
    </citation>
    <scope>NUCLEOTIDE SEQUENCE</scope>
    <source>
        <strain evidence="7">CCM 2051</strain>
    </source>
</reference>
<dbReference type="EMBL" id="HM011508">
    <property type="protein sequence ID" value="ADG29288.1"/>
    <property type="molecule type" value="Genomic_DNA"/>
</dbReference>
<keyword evidence="9" id="KW-1185">Reference proteome</keyword>
<evidence type="ECO:0000256" key="5">
    <source>
        <dbReference type="ARBA" id="ARBA00022967"/>
    </source>
</evidence>
<dbReference type="PANTHER" id="PTHR46743">
    <property type="entry name" value="TEICHOIC ACIDS EXPORT ATP-BINDING PROTEIN TAGH"/>
    <property type="match status" value="1"/>
</dbReference>
<keyword evidence="5" id="KW-1278">Translocase</keyword>
<dbReference type="InterPro" id="IPR015860">
    <property type="entry name" value="ABC_transpr_TagH-like"/>
</dbReference>
<sequence>MGKSVLEVKNVTKIYKIYDNPSHRIKEAFNLTKKKYHKEFRAVDNVSFSVNKGQIVGILGKNGSGKSTLLKMVTGVITPTEGEIIRNGKIAALLELGAGFNPNLTGIENIYLNGTLMGYNKEEMDNKINDIISFADIGEFIHQPVKMYSSGMFARLAFSVAINVEPEILIVDEALSVGDIYFQAKCVTKMKELSQTCTILFVSHSMDTIKSFCDTAILLNEGKMIHYGPVKKVVQVYENMMNQEIADMKSVQSLDKFVKGGISDQNNTSLLYQEDNNFTKMANEFRSGTGEARFIRADLLVNGKKTNTLSFGDKVTLRLVAQYYMDVDTEGTIGYMIRNHNGVDIFGMNIYNKARLLPPMRKNEILEVKFQFVNLLSESGKYTISIGLKPKPFEPLYFDSISIAAVFEVRKIENNYVPGLIFVDNEIESQVINI</sequence>
<evidence type="ECO:0000259" key="6">
    <source>
        <dbReference type="PROSITE" id="PS50893"/>
    </source>
</evidence>
<evidence type="ECO:0000256" key="2">
    <source>
        <dbReference type="ARBA" id="ARBA00022448"/>
    </source>
</evidence>
<reference evidence="7" key="1">
    <citation type="journal article" date="2009" name="Appl. Environ. Microbiol.">
        <title>Construction of a gene knockout system for application in Paenibacillus alvei CCM 2051T, exemplified by the S-layer glycan biosynthesis initiation enzyme WsfP.</title>
        <authorList>
            <person name="Zarschler K."/>
            <person name="Janesch B."/>
            <person name="Zayni S."/>
            <person name="Schaffer C."/>
            <person name="Messner P."/>
        </authorList>
    </citation>
    <scope>NUCLEOTIDE SEQUENCE</scope>
    <source>
        <strain evidence="7">CCM 2051</strain>
    </source>
</reference>
<name>D6QW59_PAEAL</name>
<dbReference type="CDD" id="cd10147">
    <property type="entry name" value="Wzt_C-like"/>
    <property type="match status" value="1"/>
</dbReference>
<reference evidence="8 9" key="3">
    <citation type="submission" date="2022-05" db="EMBL/GenBank/DDBJ databases">
        <title>Genome Sequencing of Bee-Associated Microbes.</title>
        <authorList>
            <person name="Dunlap C."/>
        </authorList>
    </citation>
    <scope>NUCLEOTIDE SEQUENCE [LARGE SCALE GENOMIC DNA]</scope>
    <source>
        <strain evidence="8 9">NRRL B-04010</strain>
    </source>
</reference>
<dbReference type="InterPro" id="IPR027417">
    <property type="entry name" value="P-loop_NTPase"/>
</dbReference>
<dbReference type="GO" id="GO:0005524">
    <property type="term" value="F:ATP binding"/>
    <property type="evidence" value="ECO:0007669"/>
    <property type="project" value="UniProtKB-KW"/>
</dbReference>
<dbReference type="InterPro" id="IPR003593">
    <property type="entry name" value="AAA+_ATPase"/>
</dbReference>
<keyword evidence="3" id="KW-0547">Nucleotide-binding</keyword>
<dbReference type="Gene3D" id="3.40.50.300">
    <property type="entry name" value="P-loop containing nucleotide triphosphate hydrolases"/>
    <property type="match status" value="1"/>
</dbReference>
<dbReference type="GO" id="GO:0140359">
    <property type="term" value="F:ABC-type transporter activity"/>
    <property type="evidence" value="ECO:0007669"/>
    <property type="project" value="InterPro"/>
</dbReference>
<dbReference type="InterPro" id="IPR003439">
    <property type="entry name" value="ABC_transporter-like_ATP-bd"/>
</dbReference>
<dbReference type="InterPro" id="IPR017871">
    <property type="entry name" value="ABC_transporter-like_CS"/>
</dbReference>
<evidence type="ECO:0000313" key="7">
    <source>
        <dbReference type="EMBL" id="ADG29288.1"/>
    </source>
</evidence>
<evidence type="ECO:0000313" key="9">
    <source>
        <dbReference type="Proteomes" id="UP001527181"/>
    </source>
</evidence>
<gene>
    <name evidence="7" type="primary">wzt</name>
    <name evidence="8" type="ORF">M5X12_03390</name>
</gene>
<proteinExistence type="inferred from homology"/>
<evidence type="ECO:0000313" key="8">
    <source>
        <dbReference type="EMBL" id="MCY9759613.1"/>
    </source>
</evidence>
<dbReference type="SUPFAM" id="SSF52540">
    <property type="entry name" value="P-loop containing nucleoside triphosphate hydrolases"/>
    <property type="match status" value="1"/>
</dbReference>
<keyword evidence="4 7" id="KW-0067">ATP-binding</keyword>
<dbReference type="PROSITE" id="PS50893">
    <property type="entry name" value="ABC_TRANSPORTER_2"/>
    <property type="match status" value="1"/>
</dbReference>
<organism evidence="7">
    <name type="scientific">Paenibacillus alvei</name>
    <name type="common">Bacillus alvei</name>
    <dbReference type="NCBI Taxonomy" id="44250"/>
    <lineage>
        <taxon>Bacteria</taxon>
        <taxon>Bacillati</taxon>
        <taxon>Bacillota</taxon>
        <taxon>Bacilli</taxon>
        <taxon>Bacillales</taxon>
        <taxon>Paenibacillaceae</taxon>
        <taxon>Paenibacillus</taxon>
    </lineage>
</organism>
<dbReference type="AlphaFoldDB" id="D6QW59"/>
<dbReference type="Gene3D" id="2.70.50.60">
    <property type="entry name" value="abc- transporter (atp binding component) like domain"/>
    <property type="match status" value="1"/>
</dbReference>
<evidence type="ECO:0000256" key="4">
    <source>
        <dbReference type="ARBA" id="ARBA00022840"/>
    </source>
</evidence>
<dbReference type="GO" id="GO:0016887">
    <property type="term" value="F:ATP hydrolysis activity"/>
    <property type="evidence" value="ECO:0007669"/>
    <property type="project" value="InterPro"/>
</dbReference>
<protein>
    <submittedName>
        <fullName evidence="8">ABC transporter ATP-binding protein</fullName>
    </submittedName>
    <submittedName>
        <fullName evidence="7">Putative ATP-binding protein</fullName>
    </submittedName>
</protein>
<dbReference type="EMBL" id="JAMDNP010000005">
    <property type="protein sequence ID" value="MCY9759613.1"/>
    <property type="molecule type" value="Genomic_DNA"/>
</dbReference>
<accession>D6QW59</accession>
<dbReference type="InterPro" id="IPR050683">
    <property type="entry name" value="Bact_Polysacc_Export_ATP-bd"/>
</dbReference>
<dbReference type="InterPro" id="IPR029439">
    <property type="entry name" value="Wzt_C"/>
</dbReference>
<keyword evidence="2" id="KW-0813">Transport</keyword>
<dbReference type="CDD" id="cd03220">
    <property type="entry name" value="ABC_KpsT_Wzt"/>
    <property type="match status" value="1"/>
</dbReference>
<dbReference type="SMART" id="SM00382">
    <property type="entry name" value="AAA"/>
    <property type="match status" value="1"/>
</dbReference>
<dbReference type="GO" id="GO:0016020">
    <property type="term" value="C:membrane"/>
    <property type="evidence" value="ECO:0007669"/>
    <property type="project" value="InterPro"/>
</dbReference>
<comment type="similarity">
    <text evidence="1">Belongs to the ABC transporter superfamily.</text>
</comment>
<dbReference type="RefSeq" id="WP_005544635.1">
    <property type="nucleotide sequence ID" value="NZ_JAKOBS010000017.1"/>
</dbReference>
<evidence type="ECO:0000256" key="1">
    <source>
        <dbReference type="ARBA" id="ARBA00005417"/>
    </source>
</evidence>
<feature type="domain" description="ABC transporter" evidence="6">
    <location>
        <begin position="6"/>
        <end position="246"/>
    </location>
</feature>
<dbReference type="PROSITE" id="PS00211">
    <property type="entry name" value="ABC_TRANSPORTER_1"/>
    <property type="match status" value="1"/>
</dbReference>
<dbReference type="Proteomes" id="UP001527181">
    <property type="component" value="Unassembled WGS sequence"/>
</dbReference>
<dbReference type="PANTHER" id="PTHR46743:SF2">
    <property type="entry name" value="TEICHOIC ACIDS EXPORT ATP-BINDING PROTEIN TAGH"/>
    <property type="match status" value="1"/>
</dbReference>
<dbReference type="Pfam" id="PF14524">
    <property type="entry name" value="Wzt_C"/>
    <property type="match status" value="1"/>
</dbReference>
<evidence type="ECO:0000256" key="3">
    <source>
        <dbReference type="ARBA" id="ARBA00022741"/>
    </source>
</evidence>
<dbReference type="GeneID" id="94488383"/>